<feature type="domain" description="TadE-like" evidence="2">
    <location>
        <begin position="27"/>
        <end position="65"/>
    </location>
</feature>
<sequence>MTKSTRTPSSGRSLRAAFRRLIRARDGAGAVEFAIVMPLLLVGYIGAYEISVAWSFTSKVGRSAATIADVVAQAKEVSPTYLDEMPSIASNLLAPYNANNYTLKITGIQIDDNGNATIAWSRNEAKGVPYVKGTTVELPSEMTKVKSFIVRTELTMPYKVLVAIPGATAETIKSINLHRTSYSRARLDSTITCTTCG</sequence>
<keyword evidence="1" id="KW-0812">Transmembrane</keyword>
<keyword evidence="1" id="KW-0472">Membrane</keyword>
<dbReference type="Proteomes" id="UP000219167">
    <property type="component" value="Unassembled WGS sequence"/>
</dbReference>
<dbReference type="EMBL" id="OBQD01000008">
    <property type="protein sequence ID" value="SOC41123.1"/>
    <property type="molecule type" value="Genomic_DNA"/>
</dbReference>
<gene>
    <name evidence="3" type="ORF">SAMN05892877_108117</name>
</gene>
<proteinExistence type="predicted"/>
<dbReference type="RefSeq" id="WP_141402053.1">
    <property type="nucleotide sequence ID" value="NZ_OBQD01000008.1"/>
</dbReference>
<evidence type="ECO:0000313" key="4">
    <source>
        <dbReference type="Proteomes" id="UP000219167"/>
    </source>
</evidence>
<evidence type="ECO:0000256" key="1">
    <source>
        <dbReference type="SAM" id="Phobius"/>
    </source>
</evidence>
<name>A0A285UH79_9HYPH</name>
<dbReference type="Pfam" id="PF07811">
    <property type="entry name" value="TadE"/>
    <property type="match status" value="1"/>
</dbReference>
<dbReference type="OrthoDB" id="7189296at2"/>
<organism evidence="3 4">
    <name type="scientific">Rhizobium subbaraonis</name>
    <dbReference type="NCBI Taxonomy" id="908946"/>
    <lineage>
        <taxon>Bacteria</taxon>
        <taxon>Pseudomonadati</taxon>
        <taxon>Pseudomonadota</taxon>
        <taxon>Alphaproteobacteria</taxon>
        <taxon>Hyphomicrobiales</taxon>
        <taxon>Rhizobiaceae</taxon>
        <taxon>Rhizobium/Agrobacterium group</taxon>
        <taxon>Rhizobium</taxon>
    </lineage>
</organism>
<keyword evidence="4" id="KW-1185">Reference proteome</keyword>
<keyword evidence="1" id="KW-1133">Transmembrane helix</keyword>
<protein>
    <submittedName>
        <fullName evidence="3">Flp pilus assembly protein TadG</fullName>
    </submittedName>
</protein>
<dbReference type="InterPro" id="IPR012495">
    <property type="entry name" value="TadE-like_dom"/>
</dbReference>
<reference evidence="3 4" key="1">
    <citation type="submission" date="2017-08" db="EMBL/GenBank/DDBJ databases">
        <authorList>
            <person name="de Groot N.N."/>
        </authorList>
    </citation>
    <scope>NUCLEOTIDE SEQUENCE [LARGE SCALE GENOMIC DNA]</scope>
    <source>
        <strain evidence="3 4">JC85</strain>
    </source>
</reference>
<dbReference type="AlphaFoldDB" id="A0A285UH79"/>
<evidence type="ECO:0000259" key="2">
    <source>
        <dbReference type="Pfam" id="PF07811"/>
    </source>
</evidence>
<evidence type="ECO:0000313" key="3">
    <source>
        <dbReference type="EMBL" id="SOC41123.1"/>
    </source>
</evidence>
<feature type="transmembrane region" description="Helical" evidence="1">
    <location>
        <begin position="28"/>
        <end position="48"/>
    </location>
</feature>
<accession>A0A285UH79</accession>